<reference evidence="2 3" key="1">
    <citation type="submission" date="2020-02" db="EMBL/GenBank/DDBJ databases">
        <title>Draft genome sequence of Haematococcus lacustris strain NIES-144.</title>
        <authorList>
            <person name="Morimoto D."/>
            <person name="Nakagawa S."/>
            <person name="Yoshida T."/>
            <person name="Sawayama S."/>
        </authorList>
    </citation>
    <scope>NUCLEOTIDE SEQUENCE [LARGE SCALE GENOMIC DNA]</scope>
    <source>
        <strain evidence="2 3">NIES-144</strain>
    </source>
</reference>
<evidence type="ECO:0000313" key="2">
    <source>
        <dbReference type="EMBL" id="GFH17192.1"/>
    </source>
</evidence>
<accession>A0A699ZMX1</accession>
<feature type="region of interest" description="Disordered" evidence="1">
    <location>
        <begin position="145"/>
        <end position="167"/>
    </location>
</feature>
<dbReference type="Proteomes" id="UP000485058">
    <property type="component" value="Unassembled WGS sequence"/>
</dbReference>
<dbReference type="EMBL" id="BLLF01001110">
    <property type="protein sequence ID" value="GFH17192.1"/>
    <property type="molecule type" value="Genomic_DNA"/>
</dbReference>
<feature type="region of interest" description="Disordered" evidence="1">
    <location>
        <begin position="209"/>
        <end position="230"/>
    </location>
</feature>
<comment type="caution">
    <text evidence="2">The sequence shown here is derived from an EMBL/GenBank/DDBJ whole genome shotgun (WGS) entry which is preliminary data.</text>
</comment>
<name>A0A699ZMX1_HAELA</name>
<dbReference type="AlphaFoldDB" id="A0A699ZMX1"/>
<proteinExistence type="predicted"/>
<protein>
    <submittedName>
        <fullName evidence="2">Uncharacterized protein</fullName>
    </submittedName>
</protein>
<evidence type="ECO:0000256" key="1">
    <source>
        <dbReference type="SAM" id="MobiDB-lite"/>
    </source>
</evidence>
<gene>
    <name evidence="2" type="ORF">HaLaN_13769</name>
</gene>
<sequence length="230" mass="23367">MAHERLPPTLLPDPSDGGAHTTVPQQAAAAAGPWVACLAGACSPGQAAGSASVRLLRLAGGGVLGPGSEAAASEADWLLPGACGGLRGVTTGHHIRPALAGHAAGSMLGALGAVPPALLGASNLQALGSGRLHGWRLSGASVPRGGIAHQAREEDSEHKQGGNHAELGVDFSPQLEMRPNLAPSLLAPAQQNALRDLYHLRPSTVNILTNNFDRPRQGGDTNTRRARPVT</sequence>
<evidence type="ECO:0000313" key="3">
    <source>
        <dbReference type="Proteomes" id="UP000485058"/>
    </source>
</evidence>
<keyword evidence="3" id="KW-1185">Reference proteome</keyword>
<feature type="region of interest" description="Disordered" evidence="1">
    <location>
        <begin position="1"/>
        <end position="25"/>
    </location>
</feature>
<organism evidence="2 3">
    <name type="scientific">Haematococcus lacustris</name>
    <name type="common">Green alga</name>
    <name type="synonym">Haematococcus pluvialis</name>
    <dbReference type="NCBI Taxonomy" id="44745"/>
    <lineage>
        <taxon>Eukaryota</taxon>
        <taxon>Viridiplantae</taxon>
        <taxon>Chlorophyta</taxon>
        <taxon>core chlorophytes</taxon>
        <taxon>Chlorophyceae</taxon>
        <taxon>CS clade</taxon>
        <taxon>Chlamydomonadales</taxon>
        <taxon>Haematococcaceae</taxon>
        <taxon>Haematococcus</taxon>
    </lineage>
</organism>
<feature type="compositionally biased region" description="Basic and acidic residues" evidence="1">
    <location>
        <begin position="150"/>
        <end position="160"/>
    </location>
</feature>